<accession>X0UVH8</accession>
<feature type="non-terminal residue" evidence="1">
    <location>
        <position position="1"/>
    </location>
</feature>
<feature type="non-terminal residue" evidence="1">
    <location>
        <position position="267"/>
    </location>
</feature>
<protein>
    <submittedName>
        <fullName evidence="1">Uncharacterized protein</fullName>
    </submittedName>
</protein>
<evidence type="ECO:0000313" key="1">
    <source>
        <dbReference type="EMBL" id="GAG04308.1"/>
    </source>
</evidence>
<sequence length="267" mass="30875">EDKEFTGVIVDVSVILKEVQNVGTELVQKGLTEEPSPIADEKDADLLEILGKKRYLPRKTTETNPKIEDVLLLYTEPLENQINPLTTWERAELFRDLIDSHWNLNIHMELVSEYEEGNINNFDVLMYIGENYHSKIPRALINDVNNTDREILWINYYPWELDSRKLGFEVSGTHSFDFDRISYRGYDFKLNPTDTSLVEVIDPKKATVLAWLIDNESEKSIPAIVNANDNFLYVSYLPLAVPYLDEPIPFFNVLHETFGHHEKASKA</sequence>
<dbReference type="EMBL" id="BARS01025452">
    <property type="protein sequence ID" value="GAG04308.1"/>
    <property type="molecule type" value="Genomic_DNA"/>
</dbReference>
<name>X0UVH8_9ZZZZ</name>
<proteinExistence type="predicted"/>
<organism evidence="1">
    <name type="scientific">marine sediment metagenome</name>
    <dbReference type="NCBI Taxonomy" id="412755"/>
    <lineage>
        <taxon>unclassified sequences</taxon>
        <taxon>metagenomes</taxon>
        <taxon>ecological metagenomes</taxon>
    </lineage>
</organism>
<comment type="caution">
    <text evidence="1">The sequence shown here is derived from an EMBL/GenBank/DDBJ whole genome shotgun (WGS) entry which is preliminary data.</text>
</comment>
<gene>
    <name evidence="1" type="ORF">S01H1_40223</name>
</gene>
<reference evidence="1" key="1">
    <citation type="journal article" date="2014" name="Front. Microbiol.">
        <title>High frequency of phylogenetically diverse reductive dehalogenase-homologous genes in deep subseafloor sedimentary metagenomes.</title>
        <authorList>
            <person name="Kawai M."/>
            <person name="Futagami T."/>
            <person name="Toyoda A."/>
            <person name="Takaki Y."/>
            <person name="Nishi S."/>
            <person name="Hori S."/>
            <person name="Arai W."/>
            <person name="Tsubouchi T."/>
            <person name="Morono Y."/>
            <person name="Uchiyama I."/>
            <person name="Ito T."/>
            <person name="Fujiyama A."/>
            <person name="Inagaki F."/>
            <person name="Takami H."/>
        </authorList>
    </citation>
    <scope>NUCLEOTIDE SEQUENCE</scope>
    <source>
        <strain evidence="1">Expedition CK06-06</strain>
    </source>
</reference>
<dbReference type="AlphaFoldDB" id="X0UVH8"/>